<dbReference type="NCBIfam" id="TIGR00423">
    <property type="entry name" value="CofH family radical SAM protein"/>
    <property type="match status" value="1"/>
</dbReference>
<reference evidence="10 11" key="1">
    <citation type="journal article" date="2013" name="Genome Announc.">
        <title>Draft Genome Sequence for Desulfovibrio africanus Strain PCS.</title>
        <authorList>
            <person name="Brown S.D."/>
            <person name="Utturkar S.M."/>
            <person name="Arkin A.P."/>
            <person name="Deutschbauer A.M."/>
            <person name="Elias D.A."/>
            <person name="Hazen T.C."/>
            <person name="Chakraborty R."/>
        </authorList>
    </citation>
    <scope>NUCLEOTIDE SEQUENCE [LARGE SCALE GENOMIC DNA]</scope>
    <source>
        <strain evidence="10 11">PCS</strain>
    </source>
</reference>
<dbReference type="GO" id="GO:0044689">
    <property type="term" value="F:7,8-didemethyl-8-hydroxy-5-deazariboflavin synthase activity"/>
    <property type="evidence" value="ECO:0007669"/>
    <property type="project" value="TreeGrafter"/>
</dbReference>
<keyword evidence="2 6" id="KW-0949">S-adenosyl-L-methionine</keyword>
<dbReference type="PIRSF" id="PIRSF004762">
    <property type="entry name" value="CHP00423"/>
    <property type="match status" value="1"/>
</dbReference>
<comment type="cofactor">
    <cofactor evidence="6 7">
        <name>[4Fe-4S] cluster</name>
        <dbReference type="ChEBI" id="CHEBI:49883"/>
    </cofactor>
    <text evidence="6 7">Binds 1 [4Fe-4S] cluster. The cluster is coordinated with 3 cysteines and an exchangeable S-adenosyl-L-methionine.</text>
</comment>
<feature type="binding site" evidence="8">
    <location>
        <position position="187"/>
    </location>
    <ligand>
        <name>S-adenosyl-L-methionine</name>
        <dbReference type="ChEBI" id="CHEBI:59789"/>
    </ligand>
</feature>
<dbReference type="NCBIfam" id="TIGR03700">
    <property type="entry name" value="mena_SCO4494"/>
    <property type="match status" value="1"/>
</dbReference>
<evidence type="ECO:0000256" key="2">
    <source>
        <dbReference type="ARBA" id="ARBA00022691"/>
    </source>
</evidence>
<dbReference type="InterPro" id="IPR007197">
    <property type="entry name" value="rSAM"/>
</dbReference>
<dbReference type="OrthoDB" id="9802027at2"/>
<organism evidence="10 11">
    <name type="scientific">Desulfocurvibacter africanus PCS</name>
    <dbReference type="NCBI Taxonomy" id="1262666"/>
    <lineage>
        <taxon>Bacteria</taxon>
        <taxon>Pseudomonadati</taxon>
        <taxon>Thermodesulfobacteriota</taxon>
        <taxon>Desulfovibrionia</taxon>
        <taxon>Desulfovibrionales</taxon>
        <taxon>Desulfovibrionaceae</taxon>
        <taxon>Desulfocurvibacter</taxon>
    </lineage>
</organism>
<keyword evidence="6" id="KW-0474">Menaquinone biosynthesis</keyword>
<evidence type="ECO:0000313" key="11">
    <source>
        <dbReference type="Proteomes" id="UP000011922"/>
    </source>
</evidence>
<dbReference type="GO" id="GO:0009234">
    <property type="term" value="P:menaquinone biosynthetic process"/>
    <property type="evidence" value="ECO:0007669"/>
    <property type="project" value="UniProtKB-UniRule"/>
</dbReference>
<feature type="binding site" evidence="6 7">
    <location>
        <position position="76"/>
    </location>
    <ligand>
        <name>[4Fe-4S] cluster</name>
        <dbReference type="ChEBI" id="CHEBI:49883"/>
        <note>4Fe-4S-S-AdoMet</note>
    </ligand>
</feature>
<comment type="caution">
    <text evidence="10">The sequence shown here is derived from an EMBL/GenBank/DDBJ whole genome shotgun (WGS) entry which is preliminary data.</text>
</comment>
<sequence length="384" mass="42621">MTDLATMHARYERLGLADVAAKVLGGERLSIEDGERLFACPDITALGALAHHARTRLHGDKTYFVVNRHLNYTNVCVNGCLFCAYRRERGEDGAFALSLEEAEAKVRATPEDTAEIHVVGGCHPSLPLAFFEELLARVRRLRPKAVLKCFTAVEIAHFAKLESITPREVLARLKAAGLAMMPGGGAEIFDPEVRTRICPHKLNAQEWLDIHRLAHSMGLRTNCTMLFGHLETRRHRLEHLDALRRLQDETGGFTCFIPLPFQTENSRLTGITPLTGLEELRTIAVSRLMLDNIRHLKAYWVMLGVKQAQAALYYGADDLDGTVVEEKIGHMAGAKSEAALTKSELTAMIRHCGFMPVERDSLFNELSEPAGLLDSTLEEAACAR</sequence>
<dbReference type="GO" id="GO:0102573">
    <property type="term" value="F:aminodeoxyfutalosine synthase activity"/>
    <property type="evidence" value="ECO:0007669"/>
    <property type="project" value="UniProtKB-EC"/>
</dbReference>
<dbReference type="PANTHER" id="PTHR43076:SF7">
    <property type="entry name" value="AMINODEOXYFUTALOSINE SYNTHASE"/>
    <property type="match status" value="1"/>
</dbReference>
<dbReference type="InterPro" id="IPR022432">
    <property type="entry name" value="MqnE"/>
</dbReference>
<feature type="binding site" evidence="6 7">
    <location>
        <position position="83"/>
    </location>
    <ligand>
        <name>[4Fe-4S] cluster</name>
        <dbReference type="ChEBI" id="CHEBI:49883"/>
        <note>4Fe-4S-S-AdoMet</note>
    </ligand>
</feature>
<dbReference type="SFLD" id="SFLDF00342">
    <property type="entry name" value="cyclic_dehypoxanthine_futalosi"/>
    <property type="match status" value="1"/>
</dbReference>
<dbReference type="EMBL" id="AOSV01000043">
    <property type="protein sequence ID" value="EMG35637.1"/>
    <property type="molecule type" value="Genomic_DNA"/>
</dbReference>
<keyword evidence="5 6" id="KW-0411">Iron-sulfur</keyword>
<dbReference type="InterPro" id="IPR058240">
    <property type="entry name" value="rSAM_sf"/>
</dbReference>
<dbReference type="Pfam" id="PF19288">
    <property type="entry name" value="CofH_C"/>
    <property type="match status" value="1"/>
</dbReference>
<evidence type="ECO:0000259" key="9">
    <source>
        <dbReference type="PROSITE" id="PS51918"/>
    </source>
</evidence>
<evidence type="ECO:0000256" key="1">
    <source>
        <dbReference type="ARBA" id="ARBA00022485"/>
    </source>
</evidence>
<dbReference type="UniPathway" id="UPA00079"/>
<dbReference type="InterPro" id="IPR013785">
    <property type="entry name" value="Aldolase_TIM"/>
</dbReference>
<dbReference type="SMART" id="SM00729">
    <property type="entry name" value="Elp3"/>
    <property type="match status" value="1"/>
</dbReference>
<dbReference type="Gene3D" id="3.20.20.70">
    <property type="entry name" value="Aldolase class I"/>
    <property type="match status" value="1"/>
</dbReference>
<dbReference type="GO" id="GO:0051539">
    <property type="term" value="F:4 iron, 4 sulfur cluster binding"/>
    <property type="evidence" value="ECO:0007669"/>
    <property type="project" value="UniProtKB-KW"/>
</dbReference>
<comment type="pathway">
    <text evidence="6">Quinol/quinone metabolism; menaquinone biosynthesis.</text>
</comment>
<dbReference type="PROSITE" id="PS51918">
    <property type="entry name" value="RADICAL_SAM"/>
    <property type="match status" value="1"/>
</dbReference>
<dbReference type="InterPro" id="IPR045567">
    <property type="entry name" value="CofH/MnqC-like_C"/>
</dbReference>
<dbReference type="PATRIC" id="fig|1262666.3.peg.3674"/>
<protein>
    <recommendedName>
        <fullName evidence="6">Aminodeoxyfutalosine synthase</fullName>
        <shortName evidence="6">AFL synthase</shortName>
        <shortName evidence="6">Aminofutalosine synthase</shortName>
        <ecNumber evidence="6">2.5.1.120</ecNumber>
    </recommendedName>
    <alternativeName>
        <fullName evidence="6">Menaquinone biosynthetic enzyme MqnE</fullName>
    </alternativeName>
</protein>
<keyword evidence="3 6" id="KW-0479">Metal-binding</keyword>
<dbReference type="InterPro" id="IPR020050">
    <property type="entry name" value="FO_synthase_su2"/>
</dbReference>
<dbReference type="InterPro" id="IPR006638">
    <property type="entry name" value="Elp3/MiaA/NifB-like_rSAM"/>
</dbReference>
<dbReference type="Pfam" id="PF04055">
    <property type="entry name" value="Radical_SAM"/>
    <property type="match status" value="1"/>
</dbReference>
<dbReference type="AlphaFoldDB" id="M5PNF8"/>
<dbReference type="EC" id="2.5.1.120" evidence="6"/>
<evidence type="ECO:0000256" key="5">
    <source>
        <dbReference type="ARBA" id="ARBA00023014"/>
    </source>
</evidence>
<dbReference type="HAMAP" id="MF_00993">
    <property type="entry name" value="MqnE"/>
    <property type="match status" value="1"/>
</dbReference>
<dbReference type="PANTHER" id="PTHR43076">
    <property type="entry name" value="FO SYNTHASE (COFH)"/>
    <property type="match status" value="1"/>
</dbReference>
<dbReference type="SFLD" id="SFLDG01389">
    <property type="entry name" value="menaquinone_synthsis_involved"/>
    <property type="match status" value="1"/>
</dbReference>
<evidence type="ECO:0000256" key="4">
    <source>
        <dbReference type="ARBA" id="ARBA00023004"/>
    </source>
</evidence>
<evidence type="ECO:0000256" key="6">
    <source>
        <dbReference type="HAMAP-Rule" id="MF_00993"/>
    </source>
</evidence>
<dbReference type="GO" id="GO:0005506">
    <property type="term" value="F:iron ion binding"/>
    <property type="evidence" value="ECO:0007669"/>
    <property type="project" value="UniProtKB-UniRule"/>
</dbReference>
<gene>
    <name evidence="6" type="primary">mqnE</name>
    <name evidence="10" type="ORF">PCS_03614</name>
</gene>
<keyword evidence="6" id="KW-0808">Transferase</keyword>
<feature type="binding site" evidence="6 7">
    <location>
        <position position="80"/>
    </location>
    <ligand>
        <name>[4Fe-4S] cluster</name>
        <dbReference type="ChEBI" id="CHEBI:49883"/>
        <note>4Fe-4S-S-AdoMet</note>
    </ligand>
</feature>
<feature type="domain" description="Radical SAM core" evidence="9">
    <location>
        <begin position="62"/>
        <end position="291"/>
    </location>
</feature>
<dbReference type="Proteomes" id="UP000011922">
    <property type="component" value="Unassembled WGS sequence"/>
</dbReference>
<proteinExistence type="inferred from homology"/>
<keyword evidence="4 6" id="KW-0408">Iron</keyword>
<dbReference type="SUPFAM" id="SSF102114">
    <property type="entry name" value="Radical SAM enzymes"/>
    <property type="match status" value="1"/>
</dbReference>
<dbReference type="SFLD" id="SFLDF00343">
    <property type="entry name" value="aminofutalosine_synthase_(mqnE"/>
    <property type="match status" value="1"/>
</dbReference>
<comment type="function">
    <text evidence="6">Radical SAM enzyme that catalyzes the addition of the adenosyl radical to the double bond of 3-[(1-carboxyvinyl)oxy]benzoate, leading to aminodeoxyfutalosine (AFL), a key intermediate in the formation of menaquinone (MK, vitamin K2) from chorismate.</text>
</comment>
<dbReference type="RefSeq" id="WP_005989832.1">
    <property type="nucleotide sequence ID" value="NZ_AOSV01000043.1"/>
</dbReference>
<evidence type="ECO:0000256" key="7">
    <source>
        <dbReference type="PIRSR" id="PIRSR004762-1"/>
    </source>
</evidence>
<comment type="similarity">
    <text evidence="6">Belongs to the radical SAM superfamily. MqnE family.</text>
</comment>
<name>M5PNF8_DESAF</name>
<evidence type="ECO:0000313" key="10">
    <source>
        <dbReference type="EMBL" id="EMG35637.1"/>
    </source>
</evidence>
<dbReference type="SFLD" id="SFLDG01064">
    <property type="entry name" value="F420__menaquinone_cofactor_bio"/>
    <property type="match status" value="1"/>
</dbReference>
<accession>M5PNF8</accession>
<evidence type="ECO:0000256" key="8">
    <source>
        <dbReference type="PIRSR" id="PIRSR004762-2"/>
    </source>
</evidence>
<comment type="catalytic activity">
    <reaction evidence="6">
        <text>3-[(1-carboxyvinyl)-oxy]benzoate + S-adenosyl-L-methionine + H2O = 6-amino-6-deoxyfutalosine + hydrogencarbonate + L-methionine + H(+)</text>
        <dbReference type="Rhea" id="RHEA:33075"/>
        <dbReference type="ChEBI" id="CHEBI:15377"/>
        <dbReference type="ChEBI" id="CHEBI:15378"/>
        <dbReference type="ChEBI" id="CHEBI:17544"/>
        <dbReference type="ChEBI" id="CHEBI:57844"/>
        <dbReference type="ChEBI" id="CHEBI:59789"/>
        <dbReference type="ChEBI" id="CHEBI:64286"/>
        <dbReference type="ChEBI" id="CHEBI:76981"/>
        <dbReference type="EC" id="2.5.1.120"/>
    </reaction>
</comment>
<dbReference type="SFLD" id="SFLDS00029">
    <property type="entry name" value="Radical_SAM"/>
    <property type="match status" value="1"/>
</dbReference>
<evidence type="ECO:0000256" key="3">
    <source>
        <dbReference type="ARBA" id="ARBA00022723"/>
    </source>
</evidence>
<keyword evidence="1 6" id="KW-0004">4Fe-4S</keyword>
<dbReference type="InterPro" id="IPR034405">
    <property type="entry name" value="F420"/>
</dbReference>
<feature type="binding site" evidence="8">
    <location>
        <position position="82"/>
    </location>
    <ligand>
        <name>S-adenosyl-L-methionine</name>
        <dbReference type="ChEBI" id="CHEBI:59789"/>
    </ligand>
</feature>